<protein>
    <recommendedName>
        <fullName evidence="4">BPTI/Kunitz inhibitor domain-containing protein</fullName>
    </recommendedName>
</protein>
<evidence type="ECO:0000259" key="4">
    <source>
        <dbReference type="PROSITE" id="PS50279"/>
    </source>
</evidence>
<proteinExistence type="predicted"/>
<dbReference type="PROSITE" id="PS00280">
    <property type="entry name" value="BPTI_KUNITZ_1"/>
    <property type="match status" value="1"/>
</dbReference>
<keyword evidence="6" id="KW-1185">Reference proteome</keyword>
<evidence type="ECO:0000256" key="2">
    <source>
        <dbReference type="ARBA" id="ARBA00022900"/>
    </source>
</evidence>
<feature type="domain" description="BPTI/Kunitz inhibitor" evidence="4">
    <location>
        <begin position="1"/>
        <end position="49"/>
    </location>
</feature>
<dbReference type="GO" id="GO:0004867">
    <property type="term" value="F:serine-type endopeptidase inhibitor activity"/>
    <property type="evidence" value="ECO:0007669"/>
    <property type="project" value="UniProtKB-KW"/>
</dbReference>
<reference evidence="5" key="1">
    <citation type="submission" date="2022-05" db="EMBL/GenBank/DDBJ databases">
        <authorList>
            <person name="Okamura Y."/>
        </authorList>
    </citation>
    <scope>NUCLEOTIDE SEQUENCE</scope>
</reference>
<dbReference type="AlphaFoldDB" id="A0A9P0TD27"/>
<dbReference type="Gene3D" id="4.10.410.10">
    <property type="entry name" value="Pancreatic trypsin inhibitor Kunitz domain"/>
    <property type="match status" value="1"/>
</dbReference>
<accession>A0A9P0TD27</accession>
<dbReference type="Proteomes" id="UP001152562">
    <property type="component" value="Unassembled WGS sequence"/>
</dbReference>
<dbReference type="CDD" id="cd00109">
    <property type="entry name" value="Kunitz-type"/>
    <property type="match status" value="1"/>
</dbReference>
<dbReference type="InterPro" id="IPR020901">
    <property type="entry name" value="Prtase_inh_Kunz-CS"/>
</dbReference>
<keyword evidence="1" id="KW-0646">Protease inhibitor</keyword>
<sequence>MGLGYLVLTSAKDRFYYNRQLEKCLPFVYSGCNANENNFETKLDCELRCTDIISTSIKTRVLSLCMEAVRVTQIDSKQNSIVWQHVNENYFEN</sequence>
<evidence type="ECO:0000313" key="5">
    <source>
        <dbReference type="EMBL" id="CAH4029386.1"/>
    </source>
</evidence>
<dbReference type="PROSITE" id="PS50279">
    <property type="entry name" value="BPTI_KUNITZ_2"/>
    <property type="match status" value="1"/>
</dbReference>
<evidence type="ECO:0000256" key="3">
    <source>
        <dbReference type="ARBA" id="ARBA00023157"/>
    </source>
</evidence>
<organism evidence="5 6">
    <name type="scientific">Pieris brassicae</name>
    <name type="common">White butterfly</name>
    <name type="synonym">Large white butterfly</name>
    <dbReference type="NCBI Taxonomy" id="7116"/>
    <lineage>
        <taxon>Eukaryota</taxon>
        <taxon>Metazoa</taxon>
        <taxon>Ecdysozoa</taxon>
        <taxon>Arthropoda</taxon>
        <taxon>Hexapoda</taxon>
        <taxon>Insecta</taxon>
        <taxon>Pterygota</taxon>
        <taxon>Neoptera</taxon>
        <taxon>Endopterygota</taxon>
        <taxon>Lepidoptera</taxon>
        <taxon>Glossata</taxon>
        <taxon>Ditrysia</taxon>
        <taxon>Papilionoidea</taxon>
        <taxon>Pieridae</taxon>
        <taxon>Pierinae</taxon>
        <taxon>Pieris</taxon>
    </lineage>
</organism>
<dbReference type="Pfam" id="PF00014">
    <property type="entry name" value="Kunitz_BPTI"/>
    <property type="match status" value="1"/>
</dbReference>
<evidence type="ECO:0000313" key="6">
    <source>
        <dbReference type="Proteomes" id="UP001152562"/>
    </source>
</evidence>
<gene>
    <name evidence="5" type="ORF">PIBRA_LOCUS6141</name>
</gene>
<dbReference type="SUPFAM" id="SSF57362">
    <property type="entry name" value="BPTI-like"/>
    <property type="match status" value="1"/>
</dbReference>
<dbReference type="SMART" id="SM00131">
    <property type="entry name" value="KU"/>
    <property type="match status" value="1"/>
</dbReference>
<dbReference type="PANTHER" id="PTHR10083:SF374">
    <property type="entry name" value="BPTI_KUNITZ INHIBITOR DOMAIN-CONTAINING PROTEIN"/>
    <property type="match status" value="1"/>
</dbReference>
<dbReference type="GO" id="GO:0005615">
    <property type="term" value="C:extracellular space"/>
    <property type="evidence" value="ECO:0007669"/>
    <property type="project" value="TreeGrafter"/>
</dbReference>
<dbReference type="InterPro" id="IPR002223">
    <property type="entry name" value="Kunitz_BPTI"/>
</dbReference>
<dbReference type="InterPro" id="IPR050098">
    <property type="entry name" value="TFPI/VKTCI-like"/>
</dbReference>
<dbReference type="InterPro" id="IPR036880">
    <property type="entry name" value="Kunitz_BPTI_sf"/>
</dbReference>
<comment type="caution">
    <text evidence="5">The sequence shown here is derived from an EMBL/GenBank/DDBJ whole genome shotgun (WGS) entry which is preliminary data.</text>
</comment>
<dbReference type="PANTHER" id="PTHR10083">
    <property type="entry name" value="KUNITZ-TYPE PROTEASE INHIBITOR-RELATED"/>
    <property type="match status" value="1"/>
</dbReference>
<evidence type="ECO:0000256" key="1">
    <source>
        <dbReference type="ARBA" id="ARBA00022690"/>
    </source>
</evidence>
<name>A0A9P0TD27_PIEBR</name>
<keyword evidence="3" id="KW-1015">Disulfide bond</keyword>
<keyword evidence="2" id="KW-0722">Serine protease inhibitor</keyword>
<dbReference type="EMBL" id="CALOZG010000008">
    <property type="protein sequence ID" value="CAH4029386.1"/>
    <property type="molecule type" value="Genomic_DNA"/>
</dbReference>